<dbReference type="Proteomes" id="UP000224634">
    <property type="component" value="Unassembled WGS sequence"/>
</dbReference>
<comment type="caution">
    <text evidence="2">The sequence shown here is derived from an EMBL/GenBank/DDBJ whole genome shotgun (WGS) entry which is preliminary data.</text>
</comment>
<dbReference type="AlphaFoldDB" id="A0A2B7Y1A9"/>
<sequence length="236" mass="26398">MGPLASVFCCCVRPKCVIPYNPSMHGNQRPHDPQAGFMQTAAPQMSAQDQDADDAYLPTVPLPRYTPRPMSLHEKTLEFEQSRSNDPVQDSEFPRDEKDSRDFDPEAERERFPSRNPDDHSSDASSTMSYPSSFGNTSTATRDTPPPPYSPAMSPAPSRRSMSMSISTNLTGMTYANLQSGDQPPSPMLHISQPQPVRHRQQLPQHVMYPIVDGRASWEGRRSTPPLPPMYSRAEH</sequence>
<feature type="compositionally biased region" description="Polar residues" evidence="1">
    <location>
        <begin position="168"/>
        <end position="183"/>
    </location>
</feature>
<evidence type="ECO:0000313" key="2">
    <source>
        <dbReference type="EMBL" id="PGH17854.1"/>
    </source>
</evidence>
<dbReference type="STRING" id="1447883.A0A2B7Y1A9"/>
<feature type="region of interest" description="Disordered" evidence="1">
    <location>
        <begin position="41"/>
        <end position="200"/>
    </location>
</feature>
<proteinExistence type="predicted"/>
<feature type="compositionally biased region" description="Polar residues" evidence="1">
    <location>
        <begin position="123"/>
        <end position="142"/>
    </location>
</feature>
<organism evidence="2 3">
    <name type="scientific">Polytolypa hystricis (strain UAMH7299)</name>
    <dbReference type="NCBI Taxonomy" id="1447883"/>
    <lineage>
        <taxon>Eukaryota</taxon>
        <taxon>Fungi</taxon>
        <taxon>Dikarya</taxon>
        <taxon>Ascomycota</taxon>
        <taxon>Pezizomycotina</taxon>
        <taxon>Eurotiomycetes</taxon>
        <taxon>Eurotiomycetidae</taxon>
        <taxon>Onygenales</taxon>
        <taxon>Onygenales incertae sedis</taxon>
        <taxon>Polytolypa</taxon>
    </lineage>
</organism>
<feature type="compositionally biased region" description="Basic and acidic residues" evidence="1">
    <location>
        <begin position="92"/>
        <end position="122"/>
    </location>
</feature>
<accession>A0A2B7Y1A9</accession>
<gene>
    <name evidence="2" type="ORF">AJ80_04677</name>
</gene>
<evidence type="ECO:0000256" key="1">
    <source>
        <dbReference type="SAM" id="MobiDB-lite"/>
    </source>
</evidence>
<name>A0A2B7Y1A9_POLH7</name>
<keyword evidence="3" id="KW-1185">Reference proteome</keyword>
<dbReference type="OrthoDB" id="4186510at2759"/>
<protein>
    <submittedName>
        <fullName evidence="2">Uncharacterized protein</fullName>
    </submittedName>
</protein>
<feature type="compositionally biased region" description="Basic and acidic residues" evidence="1">
    <location>
        <begin position="71"/>
        <end position="83"/>
    </location>
</feature>
<dbReference type="EMBL" id="PDNA01000061">
    <property type="protein sequence ID" value="PGH17854.1"/>
    <property type="molecule type" value="Genomic_DNA"/>
</dbReference>
<feature type="compositionally biased region" description="Low complexity" evidence="1">
    <location>
        <begin position="151"/>
        <end position="167"/>
    </location>
</feature>
<feature type="region of interest" description="Disordered" evidence="1">
    <location>
        <begin position="217"/>
        <end position="236"/>
    </location>
</feature>
<reference evidence="2 3" key="1">
    <citation type="submission" date="2017-10" db="EMBL/GenBank/DDBJ databases">
        <title>Comparative genomics in systemic dimorphic fungi from Ajellomycetaceae.</title>
        <authorList>
            <person name="Munoz J.F."/>
            <person name="Mcewen J.G."/>
            <person name="Clay O.K."/>
            <person name="Cuomo C.A."/>
        </authorList>
    </citation>
    <scope>NUCLEOTIDE SEQUENCE [LARGE SCALE GENOMIC DNA]</scope>
    <source>
        <strain evidence="2 3">UAMH7299</strain>
    </source>
</reference>
<evidence type="ECO:0000313" key="3">
    <source>
        <dbReference type="Proteomes" id="UP000224634"/>
    </source>
</evidence>